<keyword evidence="10" id="KW-1185">Reference proteome</keyword>
<dbReference type="SUPFAM" id="SSF46548">
    <property type="entry name" value="alpha-helical ferredoxin"/>
    <property type="match status" value="1"/>
</dbReference>
<comment type="caution">
    <text evidence="9">The sequence shown here is derived from an EMBL/GenBank/DDBJ whole genome shotgun (WGS) entry which is preliminary data.</text>
</comment>
<organism evidence="9 10">
    <name type="scientific">Filimonas zeae</name>
    <dbReference type="NCBI Taxonomy" id="1737353"/>
    <lineage>
        <taxon>Bacteria</taxon>
        <taxon>Pseudomonadati</taxon>
        <taxon>Bacteroidota</taxon>
        <taxon>Chitinophagia</taxon>
        <taxon>Chitinophagales</taxon>
        <taxon>Chitinophagaceae</taxon>
        <taxon>Filimonas</taxon>
    </lineage>
</organism>
<reference evidence="9" key="2">
    <citation type="submission" date="2020-09" db="EMBL/GenBank/DDBJ databases">
        <authorList>
            <person name="Sun Q."/>
            <person name="Zhou Y."/>
        </authorList>
    </citation>
    <scope>NUCLEOTIDE SEQUENCE</scope>
    <source>
        <strain evidence="9">CGMCC 1.15290</strain>
    </source>
</reference>
<dbReference type="RefSeq" id="WP_188956459.1">
    <property type="nucleotide sequence ID" value="NZ_BMIB01000004.1"/>
</dbReference>
<feature type="domain" description="4Fe-4S ferredoxin-type" evidence="8">
    <location>
        <begin position="301"/>
        <end position="332"/>
    </location>
</feature>
<evidence type="ECO:0000256" key="1">
    <source>
        <dbReference type="ARBA" id="ARBA00022448"/>
    </source>
</evidence>
<keyword evidence="1" id="KW-0813">Transport</keyword>
<proteinExistence type="predicted"/>
<dbReference type="Pfam" id="PF13183">
    <property type="entry name" value="Fer4_8"/>
    <property type="match status" value="1"/>
</dbReference>
<dbReference type="InterPro" id="IPR003741">
    <property type="entry name" value="LUD_dom"/>
</dbReference>
<keyword evidence="4" id="KW-0677">Repeat</keyword>
<keyword evidence="6" id="KW-0408">Iron</keyword>
<dbReference type="PROSITE" id="PS00198">
    <property type="entry name" value="4FE4S_FER_1"/>
    <property type="match status" value="1"/>
</dbReference>
<evidence type="ECO:0000313" key="9">
    <source>
        <dbReference type="EMBL" id="GGH77626.1"/>
    </source>
</evidence>
<gene>
    <name evidence="9" type="primary">lutB</name>
    <name evidence="9" type="ORF">GCM10011379_44260</name>
</gene>
<dbReference type="InterPro" id="IPR004452">
    <property type="entry name" value="LutB/LldF"/>
</dbReference>
<sequence length="460" mass="51502">MKETAASFIAKSTVRAADLEHRRKINFNIGRYNAAVPQGKTQFSNVMQARENAKNLKWRAIETLDQQLEAFEKNITARGAKVIWAEDTAEALYEIGRICNAKQCRTVVKSKSMVTEEIHLNHFLEQQGIESIETDLGEYIQQLDGEPPYHIVTPAMHKSKEDVARLFADKLGVAPGLSPEQLTLIARQKLRDKYIEAEVGVTGANFIIADTGAIAITENEGNARLSCAWPKTHIVIVGIEKVIPSLQDLALFWPLLSTYGTGQKVTAYNTIVAGPRQPGETDGPEEMYVILLDNGRTNLLQNPATREALYCIRCGACLNACPVYKNIGGHSYETTYSGPIGKVITPHLRGMNDYKHLSYASSLCGNCTEVCPVRINLHELLLENRHEAVENGNSTLAERIAWKMWKQASLNRKMMNLANGNLKNKVVNKIFKGWTQHRSELHFSPKTFNEMWREKHSAAK</sequence>
<dbReference type="InterPro" id="IPR017896">
    <property type="entry name" value="4Fe4S_Fe-S-bd"/>
</dbReference>
<keyword evidence="5" id="KW-0249">Electron transport</keyword>
<accession>A0A917J3I9</accession>
<dbReference type="GO" id="GO:0046872">
    <property type="term" value="F:metal ion binding"/>
    <property type="evidence" value="ECO:0007669"/>
    <property type="project" value="UniProtKB-KW"/>
</dbReference>
<dbReference type="GO" id="GO:0051539">
    <property type="term" value="F:4 iron, 4 sulfur cluster binding"/>
    <property type="evidence" value="ECO:0007669"/>
    <property type="project" value="UniProtKB-KW"/>
</dbReference>
<dbReference type="Gene3D" id="3.40.50.10420">
    <property type="entry name" value="NagB/RpiA/CoA transferase-like"/>
    <property type="match status" value="1"/>
</dbReference>
<dbReference type="SUPFAM" id="SSF100950">
    <property type="entry name" value="NagB/RpiA/CoA transferase-like"/>
    <property type="match status" value="1"/>
</dbReference>
<evidence type="ECO:0000256" key="6">
    <source>
        <dbReference type="ARBA" id="ARBA00023004"/>
    </source>
</evidence>
<dbReference type="GO" id="GO:0006089">
    <property type="term" value="P:lactate metabolic process"/>
    <property type="evidence" value="ECO:0007669"/>
    <property type="project" value="InterPro"/>
</dbReference>
<dbReference type="InterPro" id="IPR017900">
    <property type="entry name" value="4Fe4S_Fe_S_CS"/>
</dbReference>
<dbReference type="InterPro" id="IPR024185">
    <property type="entry name" value="FTHF_cligase-like_sf"/>
</dbReference>
<dbReference type="AlphaFoldDB" id="A0A917J3I9"/>
<dbReference type="InterPro" id="IPR037171">
    <property type="entry name" value="NagB/RpiA_transferase-like"/>
</dbReference>
<keyword evidence="7" id="KW-0411">Iron-sulfur</keyword>
<dbReference type="Pfam" id="PF02589">
    <property type="entry name" value="LUD_dom"/>
    <property type="match status" value="1"/>
</dbReference>
<dbReference type="NCBIfam" id="TIGR00273">
    <property type="entry name" value="LutB/LldF family L-lactate oxidation iron-sulfur protein"/>
    <property type="match status" value="1"/>
</dbReference>
<evidence type="ECO:0000259" key="8">
    <source>
        <dbReference type="PROSITE" id="PS51379"/>
    </source>
</evidence>
<dbReference type="PROSITE" id="PS51379">
    <property type="entry name" value="4FE4S_FER_2"/>
    <property type="match status" value="1"/>
</dbReference>
<dbReference type="InterPro" id="IPR009051">
    <property type="entry name" value="Helical_ferredxn"/>
</dbReference>
<dbReference type="Gene3D" id="1.10.1060.10">
    <property type="entry name" value="Alpha-helical ferredoxin"/>
    <property type="match status" value="1"/>
</dbReference>
<keyword evidence="2" id="KW-0004">4Fe-4S</keyword>
<evidence type="ECO:0000313" key="10">
    <source>
        <dbReference type="Proteomes" id="UP000627292"/>
    </source>
</evidence>
<dbReference type="PANTHER" id="PTHR47153">
    <property type="entry name" value="LACTATE UTILIZATION PROTEIN B"/>
    <property type="match status" value="1"/>
</dbReference>
<evidence type="ECO:0000256" key="7">
    <source>
        <dbReference type="ARBA" id="ARBA00023014"/>
    </source>
</evidence>
<evidence type="ECO:0000256" key="2">
    <source>
        <dbReference type="ARBA" id="ARBA00022485"/>
    </source>
</evidence>
<protein>
    <submittedName>
        <fullName evidence="9">Lactate utilization protein B</fullName>
    </submittedName>
</protein>
<dbReference type="Proteomes" id="UP000627292">
    <property type="component" value="Unassembled WGS sequence"/>
</dbReference>
<reference evidence="9" key="1">
    <citation type="journal article" date="2014" name="Int. J. Syst. Evol. Microbiol.">
        <title>Complete genome sequence of Corynebacterium casei LMG S-19264T (=DSM 44701T), isolated from a smear-ripened cheese.</title>
        <authorList>
            <consortium name="US DOE Joint Genome Institute (JGI-PGF)"/>
            <person name="Walter F."/>
            <person name="Albersmeier A."/>
            <person name="Kalinowski J."/>
            <person name="Ruckert C."/>
        </authorList>
    </citation>
    <scope>NUCLEOTIDE SEQUENCE</scope>
    <source>
        <strain evidence="9">CGMCC 1.15290</strain>
    </source>
</reference>
<name>A0A917J3I9_9BACT</name>
<keyword evidence="3" id="KW-0479">Metal-binding</keyword>
<evidence type="ECO:0000256" key="4">
    <source>
        <dbReference type="ARBA" id="ARBA00022737"/>
    </source>
</evidence>
<evidence type="ECO:0000256" key="3">
    <source>
        <dbReference type="ARBA" id="ARBA00022723"/>
    </source>
</evidence>
<dbReference type="PANTHER" id="PTHR47153:SF2">
    <property type="entry name" value="LACTATE UTILIZATION PROTEIN B"/>
    <property type="match status" value="1"/>
</dbReference>
<evidence type="ECO:0000256" key="5">
    <source>
        <dbReference type="ARBA" id="ARBA00022982"/>
    </source>
</evidence>
<dbReference type="EMBL" id="BMIB01000004">
    <property type="protein sequence ID" value="GGH77626.1"/>
    <property type="molecule type" value="Genomic_DNA"/>
</dbReference>